<dbReference type="SMART" id="SM00082">
    <property type="entry name" value="LRRCT"/>
    <property type="match status" value="1"/>
</dbReference>
<evidence type="ECO:0000256" key="2">
    <source>
        <dbReference type="ARBA" id="ARBA00009634"/>
    </source>
</evidence>
<dbReference type="Gene3D" id="3.80.10.10">
    <property type="entry name" value="Ribonuclease Inhibitor"/>
    <property type="match status" value="2"/>
</dbReference>
<evidence type="ECO:0000256" key="1">
    <source>
        <dbReference type="ARBA" id="ARBA00004167"/>
    </source>
</evidence>
<evidence type="ECO:0000256" key="14">
    <source>
        <dbReference type="SAM" id="Phobius"/>
    </source>
</evidence>
<feature type="region of interest" description="Disordered" evidence="13">
    <location>
        <begin position="92"/>
        <end position="184"/>
    </location>
</feature>
<keyword evidence="9 14" id="KW-1133">Transmembrane helix</keyword>
<reference evidence="17" key="1">
    <citation type="submission" date="2025-08" db="UniProtKB">
        <authorList>
            <consortium name="Ensembl"/>
        </authorList>
    </citation>
    <scope>IDENTIFICATION</scope>
</reference>
<feature type="transmembrane region" description="Helical" evidence="14">
    <location>
        <begin position="409"/>
        <end position="440"/>
    </location>
</feature>
<evidence type="ECO:0000256" key="11">
    <source>
        <dbReference type="ARBA" id="ARBA00023180"/>
    </source>
</evidence>
<evidence type="ECO:0000256" key="6">
    <source>
        <dbReference type="ARBA" id="ARBA00022729"/>
    </source>
</evidence>
<dbReference type="OrthoDB" id="676979at2759"/>
<evidence type="ECO:0000256" key="9">
    <source>
        <dbReference type="ARBA" id="ARBA00022989"/>
    </source>
</evidence>
<comment type="similarity">
    <text evidence="2">Belongs to the Toll-like receptor family.</text>
</comment>
<dbReference type="Proteomes" id="UP000694562">
    <property type="component" value="Unplaced"/>
</dbReference>
<feature type="domain" description="LRRCT" evidence="16">
    <location>
        <begin position="347"/>
        <end position="400"/>
    </location>
</feature>
<accession>A0A8C4TLQ3</accession>
<keyword evidence="5 14" id="KW-0812">Transmembrane</keyword>
<evidence type="ECO:0000256" key="7">
    <source>
        <dbReference type="ARBA" id="ARBA00022737"/>
    </source>
</evidence>
<dbReference type="PROSITE" id="PS51450">
    <property type="entry name" value="LRR"/>
    <property type="match status" value="1"/>
</dbReference>
<keyword evidence="18" id="KW-1185">Reference proteome</keyword>
<evidence type="ECO:0000259" key="16">
    <source>
        <dbReference type="SMART" id="SM00082"/>
    </source>
</evidence>
<dbReference type="Ensembl" id="ENSFTIT00000000539.1">
    <property type="protein sequence ID" value="ENSFTIP00000000513.1"/>
    <property type="gene ID" value="ENSFTIG00000000356.1"/>
</dbReference>
<evidence type="ECO:0000256" key="4">
    <source>
        <dbReference type="ARBA" id="ARBA00022614"/>
    </source>
</evidence>
<dbReference type="PANTHER" id="PTHR24365:SF541">
    <property type="entry name" value="PROTEIN TOLL-RELATED"/>
    <property type="match status" value="1"/>
</dbReference>
<dbReference type="InterPro" id="IPR000483">
    <property type="entry name" value="Cys-rich_flank_reg_C"/>
</dbReference>
<proteinExistence type="inferred from homology"/>
<sequence length="456" mass="49221">MGVLAPHPTLQMAAEAAHPWGMPCGEAGGQEMGQILLFSSSPACSTHKRLIPGHAKLAAYLTGAVPGRGRAEGTAPHLARAGITAKIFAEKSAAPPQGKPGPGAQPDPGLQTEGGGEQGNAQGCGEPSTSTRSPCSQALPSTFTQHHQAQPRLPGLDRWVGEAAGTRDPVRGGVPAPEAGEPSPPQWAAMGCWRGPSTMLACLLLLRPLPSPACPAACRCSPGEADCRGHALREVPQSLSTNTSTLWLGYNFITVLGPQSFPPLPRLLVLSLPHNRLQLIHNQALVGLGALQELDLSNNYLTVLTPETFLPLTSLATLNLGSNRLGELEPRVLRVLPQLRALFLQDNPWVCSCGILPLWRWLSHNREKVQEKTLLLCRVPEQLNNYPIMAFGNESFSQCQETSLSAKHYVAFLIIGPFSFMASIFFCTFMGSIIVIYHNLSRESHFWRRPRICRGY</sequence>
<evidence type="ECO:0000256" key="5">
    <source>
        <dbReference type="ARBA" id="ARBA00022692"/>
    </source>
</evidence>
<dbReference type="SMART" id="SM00369">
    <property type="entry name" value="LRR_TYP"/>
    <property type="match status" value="3"/>
</dbReference>
<evidence type="ECO:0000256" key="12">
    <source>
        <dbReference type="ARBA" id="ARBA00023198"/>
    </source>
</evidence>
<evidence type="ECO:0008006" key="19">
    <source>
        <dbReference type="Google" id="ProtNLM"/>
    </source>
</evidence>
<feature type="compositionally biased region" description="Polar residues" evidence="13">
    <location>
        <begin position="127"/>
        <end position="148"/>
    </location>
</feature>
<evidence type="ECO:0000313" key="18">
    <source>
        <dbReference type="Proteomes" id="UP000694562"/>
    </source>
</evidence>
<dbReference type="InterPro" id="IPR003591">
    <property type="entry name" value="Leu-rich_rpt_typical-subtyp"/>
</dbReference>
<evidence type="ECO:0000256" key="8">
    <source>
        <dbReference type="ARBA" id="ARBA00022859"/>
    </source>
</evidence>
<dbReference type="SUPFAM" id="SSF52058">
    <property type="entry name" value="L domain-like"/>
    <property type="match status" value="1"/>
</dbReference>
<keyword evidence="12" id="KW-0395">Inflammatory response</keyword>
<keyword evidence="11" id="KW-0325">Glycoprotein</keyword>
<dbReference type="GO" id="GO:0005886">
    <property type="term" value="C:plasma membrane"/>
    <property type="evidence" value="ECO:0007669"/>
    <property type="project" value="TreeGrafter"/>
</dbReference>
<protein>
    <recommendedName>
        <fullName evidence="19">Leucine-rich repeat-containing protein 26</fullName>
    </recommendedName>
</protein>
<keyword evidence="3" id="KW-0399">Innate immunity</keyword>
<dbReference type="AlphaFoldDB" id="A0A8C4TLQ3"/>
<evidence type="ECO:0000256" key="13">
    <source>
        <dbReference type="SAM" id="MobiDB-lite"/>
    </source>
</evidence>
<keyword evidence="10 14" id="KW-0472">Membrane</keyword>
<keyword evidence="7" id="KW-0677">Repeat</keyword>
<name>A0A8C4TLQ3_FALTI</name>
<keyword evidence="6" id="KW-0732">Signal</keyword>
<feature type="domain" description="LRRNT" evidence="15">
    <location>
        <begin position="213"/>
        <end position="245"/>
    </location>
</feature>
<keyword evidence="8" id="KW-0391">Immunity</keyword>
<comment type="subcellular location">
    <subcellularLocation>
        <location evidence="1">Membrane</location>
        <topology evidence="1">Single-pass membrane protein</topology>
    </subcellularLocation>
</comment>
<dbReference type="InterPro" id="IPR000372">
    <property type="entry name" value="LRRNT"/>
</dbReference>
<keyword evidence="4" id="KW-0433">Leucine-rich repeat</keyword>
<dbReference type="PANTHER" id="PTHR24365">
    <property type="entry name" value="TOLL-LIKE RECEPTOR"/>
    <property type="match status" value="1"/>
</dbReference>
<dbReference type="InterPro" id="IPR032675">
    <property type="entry name" value="LRR_dom_sf"/>
</dbReference>
<dbReference type="SMART" id="SM00013">
    <property type="entry name" value="LRRNT"/>
    <property type="match status" value="1"/>
</dbReference>
<dbReference type="Pfam" id="PF13855">
    <property type="entry name" value="LRR_8"/>
    <property type="match status" value="1"/>
</dbReference>
<reference evidence="17" key="2">
    <citation type="submission" date="2025-09" db="UniProtKB">
        <authorList>
            <consortium name="Ensembl"/>
        </authorList>
    </citation>
    <scope>IDENTIFICATION</scope>
</reference>
<evidence type="ECO:0000256" key="3">
    <source>
        <dbReference type="ARBA" id="ARBA00022588"/>
    </source>
</evidence>
<evidence type="ECO:0000313" key="17">
    <source>
        <dbReference type="Ensembl" id="ENSFTIP00000000513.1"/>
    </source>
</evidence>
<dbReference type="GO" id="GO:0038023">
    <property type="term" value="F:signaling receptor activity"/>
    <property type="evidence" value="ECO:0007669"/>
    <property type="project" value="TreeGrafter"/>
</dbReference>
<dbReference type="GO" id="GO:0006954">
    <property type="term" value="P:inflammatory response"/>
    <property type="evidence" value="ECO:0007669"/>
    <property type="project" value="UniProtKB-KW"/>
</dbReference>
<evidence type="ECO:0000259" key="15">
    <source>
        <dbReference type="SMART" id="SM00013"/>
    </source>
</evidence>
<dbReference type="GO" id="GO:0007165">
    <property type="term" value="P:signal transduction"/>
    <property type="evidence" value="ECO:0007669"/>
    <property type="project" value="TreeGrafter"/>
</dbReference>
<dbReference type="GO" id="GO:0045087">
    <property type="term" value="P:innate immune response"/>
    <property type="evidence" value="ECO:0007669"/>
    <property type="project" value="UniProtKB-KW"/>
</dbReference>
<organism evidence="17 18">
    <name type="scientific">Falco tinnunculus</name>
    <name type="common">Common kestrel</name>
    <dbReference type="NCBI Taxonomy" id="100819"/>
    <lineage>
        <taxon>Eukaryota</taxon>
        <taxon>Metazoa</taxon>
        <taxon>Chordata</taxon>
        <taxon>Craniata</taxon>
        <taxon>Vertebrata</taxon>
        <taxon>Euteleostomi</taxon>
        <taxon>Archelosauria</taxon>
        <taxon>Archosauria</taxon>
        <taxon>Dinosauria</taxon>
        <taxon>Saurischia</taxon>
        <taxon>Theropoda</taxon>
        <taxon>Coelurosauria</taxon>
        <taxon>Aves</taxon>
        <taxon>Neognathae</taxon>
        <taxon>Neoaves</taxon>
        <taxon>Telluraves</taxon>
        <taxon>Australaves</taxon>
        <taxon>Falconiformes</taxon>
        <taxon>Falconidae</taxon>
        <taxon>Falco</taxon>
    </lineage>
</organism>
<dbReference type="InterPro" id="IPR001611">
    <property type="entry name" value="Leu-rich_rpt"/>
</dbReference>
<evidence type="ECO:0000256" key="10">
    <source>
        <dbReference type="ARBA" id="ARBA00023136"/>
    </source>
</evidence>